<accession>A0A1C7FF02</accession>
<evidence type="ECO:0000313" key="4">
    <source>
        <dbReference type="Proteomes" id="UP000092528"/>
    </source>
</evidence>
<sequence length="250" mass="27817">MIEQRIMLNCDMGESYGQWTMGNDEQIMPLIDMANIACGFHASDPKTMAQTVQLAVQHNVKIGAHPSYPDIVGFGRRSLAMQADELTYSIIYQVGALKAMCESFNTEVRYIKPHGALYNDMLKDYEIFEAVIDAVACFNVPLMMLAVPNSQPFFDIADRYEVPLLFEAFADRAYLSDGSLAPRHQQGAVLHDCQAVIDQVTQLTEFGKIRTLDGEMLIIEADTLCVHGDNPNAVNILTQLSNAMGVEDDR</sequence>
<comment type="catalytic activity">
    <reaction evidence="2">
        <text>5-oxo-L-proline + ATP + 2 H2O = L-glutamate + ADP + phosphate + H(+)</text>
        <dbReference type="Rhea" id="RHEA:10348"/>
        <dbReference type="ChEBI" id="CHEBI:15377"/>
        <dbReference type="ChEBI" id="CHEBI:15378"/>
        <dbReference type="ChEBI" id="CHEBI:29985"/>
        <dbReference type="ChEBI" id="CHEBI:30616"/>
        <dbReference type="ChEBI" id="CHEBI:43474"/>
        <dbReference type="ChEBI" id="CHEBI:58402"/>
        <dbReference type="ChEBI" id="CHEBI:456216"/>
        <dbReference type="EC" id="3.5.2.9"/>
    </reaction>
</comment>
<dbReference type="GO" id="GO:0005524">
    <property type="term" value="F:ATP binding"/>
    <property type="evidence" value="ECO:0007669"/>
    <property type="project" value="UniProtKB-UniRule"/>
</dbReference>
<dbReference type="InterPro" id="IPR005501">
    <property type="entry name" value="LamB/YcsF/PxpA-like"/>
</dbReference>
<keyword evidence="2" id="KW-0067">ATP-binding</keyword>
<dbReference type="RefSeq" id="WP_065546321.1">
    <property type="nucleotide sequence ID" value="NZ_CP016415.1"/>
</dbReference>
<dbReference type="CDD" id="cd10787">
    <property type="entry name" value="LamB_YcsF_like"/>
    <property type="match status" value="1"/>
</dbReference>
<dbReference type="NCBIfam" id="NF003814">
    <property type="entry name" value="PRK05406.1-3"/>
    <property type="match status" value="1"/>
</dbReference>
<evidence type="ECO:0000256" key="2">
    <source>
        <dbReference type="HAMAP-Rule" id="MF_00691"/>
    </source>
</evidence>
<dbReference type="EC" id="3.5.2.9" evidence="2"/>
<dbReference type="Gene3D" id="3.20.20.370">
    <property type="entry name" value="Glycoside hydrolase/deacetylase"/>
    <property type="match status" value="1"/>
</dbReference>
<protein>
    <recommendedName>
        <fullName evidence="2">5-oxoprolinase subunit A</fullName>
        <shortName evidence="2">5-OPase subunit A</shortName>
        <ecNumber evidence="2">3.5.2.9</ecNumber>
    </recommendedName>
    <alternativeName>
        <fullName evidence="2">5-oxoprolinase (ATP-hydrolyzing) subunit A</fullName>
    </alternativeName>
</protein>
<evidence type="ECO:0000256" key="1">
    <source>
        <dbReference type="ARBA" id="ARBA00022741"/>
    </source>
</evidence>
<dbReference type="SUPFAM" id="SSF88713">
    <property type="entry name" value="Glycoside hydrolase/deacetylase"/>
    <property type="match status" value="1"/>
</dbReference>
<dbReference type="PANTHER" id="PTHR30292">
    <property type="entry name" value="UNCHARACTERIZED PROTEIN YBGL-RELATED"/>
    <property type="match status" value="1"/>
</dbReference>
<comment type="subunit">
    <text evidence="2">Forms a complex composed of PxpA, PxpB and PxpC.</text>
</comment>
<dbReference type="PATRIC" id="fig|45658.7.peg.3443"/>
<gene>
    <name evidence="2" type="primary">pxpA</name>
    <name evidence="3" type="ORF">VSVS05_03484</name>
</gene>
<comment type="function">
    <text evidence="2">Catalyzes the cleavage of 5-oxoproline to form L-glutamate coupled to the hydrolysis of ATP to ADP and inorganic phosphate.</text>
</comment>
<evidence type="ECO:0000313" key="3">
    <source>
        <dbReference type="EMBL" id="ANU38522.1"/>
    </source>
</evidence>
<comment type="similarity">
    <text evidence="2">Belongs to the LamB/PxpA family.</text>
</comment>
<reference evidence="3 4" key="1">
    <citation type="submission" date="2016-07" db="EMBL/GenBank/DDBJ databases">
        <title>Genome sequencing of Vibrio scophthalmi strain VS-05, an isolated from Paralichthys olivaceus.</title>
        <authorList>
            <person name="Han H.-J."/>
        </authorList>
    </citation>
    <scope>NUCLEOTIDE SEQUENCE [LARGE SCALE GENOMIC DNA]</scope>
    <source>
        <strain evidence="3 4">VS-05</strain>
    </source>
</reference>
<dbReference type="GO" id="GO:0005975">
    <property type="term" value="P:carbohydrate metabolic process"/>
    <property type="evidence" value="ECO:0007669"/>
    <property type="project" value="InterPro"/>
</dbReference>
<dbReference type="AlphaFoldDB" id="A0A1C7FF02"/>
<proteinExistence type="inferred from homology"/>
<dbReference type="NCBIfam" id="NF003816">
    <property type="entry name" value="PRK05406.1-5"/>
    <property type="match status" value="1"/>
</dbReference>
<dbReference type="GeneID" id="96874916"/>
<keyword evidence="4" id="KW-1185">Reference proteome</keyword>
<organism evidence="3 4">
    <name type="scientific">Vibrio scophthalmi</name>
    <dbReference type="NCBI Taxonomy" id="45658"/>
    <lineage>
        <taxon>Bacteria</taxon>
        <taxon>Pseudomonadati</taxon>
        <taxon>Pseudomonadota</taxon>
        <taxon>Gammaproteobacteria</taxon>
        <taxon>Vibrionales</taxon>
        <taxon>Vibrionaceae</taxon>
        <taxon>Vibrio</taxon>
    </lineage>
</organism>
<keyword evidence="1 2" id="KW-0547">Nucleotide-binding</keyword>
<dbReference type="InterPro" id="IPR011330">
    <property type="entry name" value="Glyco_hydro/deAcase_b/a-brl"/>
</dbReference>
<dbReference type="Proteomes" id="UP000092528">
    <property type="component" value="Chromosome 2"/>
</dbReference>
<name>A0A1C7FF02_9VIBR</name>
<dbReference type="STRING" id="45658.VSVS12_03782"/>
<keyword evidence="2" id="KW-0378">Hydrolase</keyword>
<dbReference type="Pfam" id="PF03746">
    <property type="entry name" value="LamB_YcsF"/>
    <property type="match status" value="1"/>
</dbReference>
<dbReference type="EMBL" id="CP016415">
    <property type="protein sequence ID" value="ANU38522.1"/>
    <property type="molecule type" value="Genomic_DNA"/>
</dbReference>
<dbReference type="HAMAP" id="MF_00691">
    <property type="entry name" value="PxpA"/>
    <property type="match status" value="1"/>
</dbReference>
<dbReference type="GO" id="GO:0017168">
    <property type="term" value="F:5-oxoprolinase (ATP-hydrolyzing) activity"/>
    <property type="evidence" value="ECO:0007669"/>
    <property type="project" value="UniProtKB-UniRule"/>
</dbReference>
<dbReference type="PANTHER" id="PTHR30292:SF0">
    <property type="entry name" value="5-OXOPROLINASE SUBUNIT A"/>
    <property type="match status" value="1"/>
</dbReference>